<dbReference type="Proteomes" id="UP000054477">
    <property type="component" value="Unassembled WGS sequence"/>
</dbReference>
<dbReference type="AlphaFoldDB" id="A0A0C9WV65"/>
<name>A0A0C9WV65_9AGAR</name>
<organism evidence="2 3">
    <name type="scientific">Laccaria amethystina LaAM-08-1</name>
    <dbReference type="NCBI Taxonomy" id="1095629"/>
    <lineage>
        <taxon>Eukaryota</taxon>
        <taxon>Fungi</taxon>
        <taxon>Dikarya</taxon>
        <taxon>Basidiomycota</taxon>
        <taxon>Agaricomycotina</taxon>
        <taxon>Agaricomycetes</taxon>
        <taxon>Agaricomycetidae</taxon>
        <taxon>Agaricales</taxon>
        <taxon>Agaricineae</taxon>
        <taxon>Hydnangiaceae</taxon>
        <taxon>Laccaria</taxon>
    </lineage>
</organism>
<accession>A0A0C9WV65</accession>
<reference evidence="3" key="2">
    <citation type="submission" date="2015-01" db="EMBL/GenBank/DDBJ databases">
        <title>Evolutionary Origins and Diversification of the Mycorrhizal Mutualists.</title>
        <authorList>
            <consortium name="DOE Joint Genome Institute"/>
            <consortium name="Mycorrhizal Genomics Consortium"/>
            <person name="Kohler A."/>
            <person name="Kuo A."/>
            <person name="Nagy L.G."/>
            <person name="Floudas D."/>
            <person name="Copeland A."/>
            <person name="Barry K.W."/>
            <person name="Cichocki N."/>
            <person name="Veneault-Fourrey C."/>
            <person name="LaButti K."/>
            <person name="Lindquist E.A."/>
            <person name="Lipzen A."/>
            <person name="Lundell T."/>
            <person name="Morin E."/>
            <person name="Murat C."/>
            <person name="Riley R."/>
            <person name="Ohm R."/>
            <person name="Sun H."/>
            <person name="Tunlid A."/>
            <person name="Henrissat B."/>
            <person name="Grigoriev I.V."/>
            <person name="Hibbett D.S."/>
            <person name="Martin F."/>
        </authorList>
    </citation>
    <scope>NUCLEOTIDE SEQUENCE [LARGE SCALE GENOMIC DNA]</scope>
    <source>
        <strain evidence="3">LaAM-08-1</strain>
    </source>
</reference>
<evidence type="ECO:0000256" key="1">
    <source>
        <dbReference type="SAM" id="Phobius"/>
    </source>
</evidence>
<dbReference type="EMBL" id="KN838905">
    <property type="protein sequence ID" value="KIJ92488.1"/>
    <property type="molecule type" value="Genomic_DNA"/>
</dbReference>
<evidence type="ECO:0000313" key="2">
    <source>
        <dbReference type="EMBL" id="KIJ92488.1"/>
    </source>
</evidence>
<sequence length="81" mass="8827">MLYTLGERGSLLLENGRNPYNVYAGSHWILAVCHSLALGCKHQYLAQNRALGPYTLVLGSYMPVLGGIGLKMLVLGCRCLC</sequence>
<keyword evidence="1" id="KW-1133">Transmembrane helix</keyword>
<protein>
    <submittedName>
        <fullName evidence="2">Uncharacterized protein</fullName>
    </submittedName>
</protein>
<keyword evidence="1" id="KW-0472">Membrane</keyword>
<dbReference type="HOGENOM" id="CLU_170502_0_0_1"/>
<keyword evidence="1" id="KW-0812">Transmembrane</keyword>
<evidence type="ECO:0000313" key="3">
    <source>
        <dbReference type="Proteomes" id="UP000054477"/>
    </source>
</evidence>
<gene>
    <name evidence="2" type="ORF">K443DRAFT_649370</name>
</gene>
<proteinExistence type="predicted"/>
<keyword evidence="3" id="KW-1185">Reference proteome</keyword>
<reference evidence="2 3" key="1">
    <citation type="submission" date="2014-04" db="EMBL/GenBank/DDBJ databases">
        <authorList>
            <consortium name="DOE Joint Genome Institute"/>
            <person name="Kuo A."/>
            <person name="Kohler A."/>
            <person name="Nagy L.G."/>
            <person name="Floudas D."/>
            <person name="Copeland A."/>
            <person name="Barry K.W."/>
            <person name="Cichocki N."/>
            <person name="Veneault-Fourrey C."/>
            <person name="LaButti K."/>
            <person name="Lindquist E.A."/>
            <person name="Lipzen A."/>
            <person name="Lundell T."/>
            <person name="Morin E."/>
            <person name="Murat C."/>
            <person name="Sun H."/>
            <person name="Tunlid A."/>
            <person name="Henrissat B."/>
            <person name="Grigoriev I.V."/>
            <person name="Hibbett D.S."/>
            <person name="Martin F."/>
            <person name="Nordberg H.P."/>
            <person name="Cantor M.N."/>
            <person name="Hua S.X."/>
        </authorList>
    </citation>
    <scope>NUCLEOTIDE SEQUENCE [LARGE SCALE GENOMIC DNA]</scope>
    <source>
        <strain evidence="2 3">LaAM-08-1</strain>
    </source>
</reference>
<feature type="transmembrane region" description="Helical" evidence="1">
    <location>
        <begin position="51"/>
        <end position="74"/>
    </location>
</feature>
<feature type="transmembrane region" description="Helical" evidence="1">
    <location>
        <begin position="20"/>
        <end position="39"/>
    </location>
</feature>